<proteinExistence type="predicted"/>
<dbReference type="InterPro" id="IPR037873">
    <property type="entry name" value="BamE-like"/>
</dbReference>
<gene>
    <name evidence="2" type="primary">bamE</name>
    <name evidence="2" type="ORF">JQK92_24285</name>
</gene>
<protein>
    <submittedName>
        <fullName evidence="2">Outer membrane protein assembly factor BamE</fullName>
    </submittedName>
</protein>
<comment type="caution">
    <text evidence="2">The sequence shown here is derived from an EMBL/GenBank/DDBJ whole genome shotgun (WGS) entry which is preliminary data.</text>
</comment>
<name>A0ABS2BAI5_9BURK</name>
<reference evidence="2 3" key="1">
    <citation type="submission" date="2021-02" db="EMBL/GenBank/DDBJ databases">
        <title>Draft genome of the type strains Burkholderia anthina DSM16086.</title>
        <authorList>
            <person name="Hertel R."/>
            <person name="Meissner J."/>
            <person name="Poehlein A."/>
            <person name="Daniel R."/>
            <person name="Commichau F.M."/>
        </authorList>
    </citation>
    <scope>NUCLEOTIDE SEQUENCE [LARGE SCALE GENOMIC DNA]</scope>
    <source>
        <strain evidence="2 3">DSM 16086</strain>
    </source>
</reference>
<evidence type="ECO:0000256" key="1">
    <source>
        <dbReference type="ARBA" id="ARBA00022729"/>
    </source>
</evidence>
<dbReference type="Gene3D" id="3.30.1450.10">
    <property type="match status" value="1"/>
</dbReference>
<evidence type="ECO:0000313" key="3">
    <source>
        <dbReference type="Proteomes" id="UP000755577"/>
    </source>
</evidence>
<keyword evidence="1" id="KW-0732">Signal</keyword>
<dbReference type="Proteomes" id="UP000755577">
    <property type="component" value="Unassembled WGS sequence"/>
</dbReference>
<organism evidence="2 3">
    <name type="scientific">Burkholderia anthina</name>
    <dbReference type="NCBI Taxonomy" id="179879"/>
    <lineage>
        <taxon>Bacteria</taxon>
        <taxon>Pseudomonadati</taxon>
        <taxon>Pseudomonadota</taxon>
        <taxon>Betaproteobacteria</taxon>
        <taxon>Burkholderiales</taxon>
        <taxon>Burkholderiaceae</taxon>
        <taxon>Burkholderia</taxon>
        <taxon>Burkholderia cepacia complex</taxon>
    </lineage>
</organism>
<evidence type="ECO:0000313" key="2">
    <source>
        <dbReference type="EMBL" id="MBM2769543.1"/>
    </source>
</evidence>
<accession>A0ABS2BAI5</accession>
<sequence length="82" mass="8852">MGNKFDIHDADQFIPGVTTMQQAQEKLGAPTATNATSNGGTLQQWVYSQASMFGGTSSNLAILFDKDGKMVKIANKEQVNTR</sequence>
<dbReference type="EMBL" id="JAFCIQ010000020">
    <property type="protein sequence ID" value="MBM2769543.1"/>
    <property type="molecule type" value="Genomic_DNA"/>
</dbReference>
<keyword evidence="3" id="KW-1185">Reference proteome</keyword>